<feature type="transmembrane region" description="Helical" evidence="7">
    <location>
        <begin position="152"/>
        <end position="171"/>
    </location>
</feature>
<dbReference type="InterPro" id="IPR036259">
    <property type="entry name" value="MFS_trans_sf"/>
</dbReference>
<keyword evidence="2" id="KW-0813">Transport</keyword>
<name>A0A9D1QSJ1_9LACO</name>
<evidence type="ECO:0000259" key="8">
    <source>
        <dbReference type="PROSITE" id="PS50850"/>
    </source>
</evidence>
<dbReference type="PROSITE" id="PS50850">
    <property type="entry name" value="MFS"/>
    <property type="match status" value="1"/>
</dbReference>
<dbReference type="GO" id="GO:0005886">
    <property type="term" value="C:plasma membrane"/>
    <property type="evidence" value="ECO:0007669"/>
    <property type="project" value="UniProtKB-SubCell"/>
</dbReference>
<evidence type="ECO:0000256" key="1">
    <source>
        <dbReference type="ARBA" id="ARBA00004651"/>
    </source>
</evidence>
<feature type="transmembrane region" description="Helical" evidence="7">
    <location>
        <begin position="225"/>
        <end position="252"/>
    </location>
</feature>
<evidence type="ECO:0000256" key="7">
    <source>
        <dbReference type="SAM" id="Phobius"/>
    </source>
</evidence>
<evidence type="ECO:0000256" key="5">
    <source>
        <dbReference type="ARBA" id="ARBA00022989"/>
    </source>
</evidence>
<feature type="transmembrane region" description="Helical" evidence="7">
    <location>
        <begin position="318"/>
        <end position="338"/>
    </location>
</feature>
<dbReference type="Pfam" id="PF07690">
    <property type="entry name" value="MFS_1"/>
    <property type="match status" value="1"/>
</dbReference>
<keyword evidence="3" id="KW-1003">Cell membrane</keyword>
<evidence type="ECO:0000256" key="6">
    <source>
        <dbReference type="ARBA" id="ARBA00023136"/>
    </source>
</evidence>
<dbReference type="AlphaFoldDB" id="A0A9D1QSJ1"/>
<accession>A0A9D1QSJ1</accession>
<dbReference type="InterPro" id="IPR011701">
    <property type="entry name" value="MFS"/>
</dbReference>
<sequence>MVANPISNRQSVFQIIKAASSDIISSLSGDIFSFALSLMLLHTTHSAISFGLGSVIYPIIGFLLVVPLSNLVDTHAHKPLILGAKLVALSALVLYTLTIDHLRTPLWASVAIVTVFGICDKLSQTGYTASVHELVNPEHIKPLTTIEQSASAGIQLLSPLLAALLYTLIGFDGVLRIEMLAETLVILITLSMRFHPQPRTTSEAATNGQWRQFKVGLTYIHQHSVLFFIVQLAVGLNFLFSAINVGIPFALVQRLQLGNTRLGWVMSAFAAGMLVGNLALMVLPTFKRLVRTVLLMTAGLAVTFLVMGVLVMGTWTMVAVTVGMAAMCAAQGLFMALINTPTSVYLQSTVPTELLGRVSGTMMTLNTLAMPLGTLLFSWLFQFLPATPIFVTSGGLILILVLVFWQRQRDGVTPATEESVK</sequence>
<dbReference type="CDD" id="cd06173">
    <property type="entry name" value="MFS_MefA_like"/>
    <property type="match status" value="1"/>
</dbReference>
<reference evidence="9" key="2">
    <citation type="submission" date="2021-04" db="EMBL/GenBank/DDBJ databases">
        <authorList>
            <person name="Gilroy R."/>
        </authorList>
    </citation>
    <scope>NUCLEOTIDE SEQUENCE</scope>
    <source>
        <strain evidence="9">CHK173-259</strain>
    </source>
</reference>
<feature type="transmembrane region" description="Helical" evidence="7">
    <location>
        <begin position="387"/>
        <end position="405"/>
    </location>
</feature>
<dbReference type="Proteomes" id="UP000886822">
    <property type="component" value="Unassembled WGS sequence"/>
</dbReference>
<feature type="transmembrane region" description="Helical" evidence="7">
    <location>
        <begin position="80"/>
        <end position="99"/>
    </location>
</feature>
<dbReference type="PANTHER" id="PTHR23513:SF6">
    <property type="entry name" value="MAJOR FACILITATOR SUPERFAMILY ASSOCIATED DOMAIN-CONTAINING PROTEIN"/>
    <property type="match status" value="1"/>
</dbReference>
<dbReference type="SUPFAM" id="SSF103473">
    <property type="entry name" value="MFS general substrate transporter"/>
    <property type="match status" value="1"/>
</dbReference>
<dbReference type="GO" id="GO:0022857">
    <property type="term" value="F:transmembrane transporter activity"/>
    <property type="evidence" value="ECO:0007669"/>
    <property type="project" value="InterPro"/>
</dbReference>
<keyword evidence="6 7" id="KW-0472">Membrane</keyword>
<comment type="caution">
    <text evidence="9">The sequence shown here is derived from an EMBL/GenBank/DDBJ whole genome shotgun (WGS) entry which is preliminary data.</text>
</comment>
<evidence type="ECO:0000313" key="9">
    <source>
        <dbReference type="EMBL" id="HIW71467.1"/>
    </source>
</evidence>
<protein>
    <submittedName>
        <fullName evidence="9">MFS transporter</fullName>
    </submittedName>
</protein>
<dbReference type="EMBL" id="DXGJ01000020">
    <property type="protein sequence ID" value="HIW71467.1"/>
    <property type="molecule type" value="Genomic_DNA"/>
</dbReference>
<evidence type="ECO:0000256" key="2">
    <source>
        <dbReference type="ARBA" id="ARBA00022448"/>
    </source>
</evidence>
<evidence type="ECO:0000313" key="10">
    <source>
        <dbReference type="Proteomes" id="UP000886822"/>
    </source>
</evidence>
<feature type="transmembrane region" description="Helical" evidence="7">
    <location>
        <begin position="264"/>
        <end position="286"/>
    </location>
</feature>
<dbReference type="Gene3D" id="1.20.1250.20">
    <property type="entry name" value="MFS general substrate transporter like domains"/>
    <property type="match status" value="1"/>
</dbReference>
<proteinExistence type="predicted"/>
<dbReference type="InterPro" id="IPR020846">
    <property type="entry name" value="MFS_dom"/>
</dbReference>
<keyword evidence="5 7" id="KW-1133">Transmembrane helix</keyword>
<gene>
    <name evidence="9" type="ORF">H9875_02445</name>
</gene>
<feature type="domain" description="Major facilitator superfamily (MFS) profile" evidence="8">
    <location>
        <begin position="226"/>
        <end position="421"/>
    </location>
</feature>
<dbReference type="PANTHER" id="PTHR23513">
    <property type="entry name" value="INTEGRAL MEMBRANE EFFLUX PROTEIN-RELATED"/>
    <property type="match status" value="1"/>
</dbReference>
<reference evidence="9" key="1">
    <citation type="journal article" date="2021" name="PeerJ">
        <title>Extensive microbial diversity within the chicken gut microbiome revealed by metagenomics and culture.</title>
        <authorList>
            <person name="Gilroy R."/>
            <person name="Ravi A."/>
            <person name="Getino M."/>
            <person name="Pursley I."/>
            <person name="Horton D.L."/>
            <person name="Alikhan N.F."/>
            <person name="Baker D."/>
            <person name="Gharbi K."/>
            <person name="Hall N."/>
            <person name="Watson M."/>
            <person name="Adriaenssens E.M."/>
            <person name="Foster-Nyarko E."/>
            <person name="Jarju S."/>
            <person name="Secka A."/>
            <person name="Antonio M."/>
            <person name="Oren A."/>
            <person name="Chaudhuri R.R."/>
            <person name="La Ragione R."/>
            <person name="Hildebrand F."/>
            <person name="Pallen M.J."/>
        </authorList>
    </citation>
    <scope>NUCLEOTIDE SEQUENCE</scope>
    <source>
        <strain evidence="9">CHK173-259</strain>
    </source>
</reference>
<feature type="transmembrane region" description="Helical" evidence="7">
    <location>
        <begin position="47"/>
        <end position="68"/>
    </location>
</feature>
<keyword evidence="4 7" id="KW-0812">Transmembrane</keyword>
<feature type="transmembrane region" description="Helical" evidence="7">
    <location>
        <begin position="358"/>
        <end position="381"/>
    </location>
</feature>
<evidence type="ECO:0000256" key="3">
    <source>
        <dbReference type="ARBA" id="ARBA00022475"/>
    </source>
</evidence>
<feature type="transmembrane region" description="Helical" evidence="7">
    <location>
        <begin position="293"/>
        <end position="312"/>
    </location>
</feature>
<comment type="subcellular location">
    <subcellularLocation>
        <location evidence="1">Cell membrane</location>
        <topology evidence="1">Multi-pass membrane protein</topology>
    </subcellularLocation>
</comment>
<evidence type="ECO:0000256" key="4">
    <source>
        <dbReference type="ARBA" id="ARBA00022692"/>
    </source>
</evidence>
<organism evidence="9 10">
    <name type="scientific">Candidatus Levilactobacillus faecigallinarum</name>
    <dbReference type="NCBI Taxonomy" id="2838638"/>
    <lineage>
        <taxon>Bacteria</taxon>
        <taxon>Bacillati</taxon>
        <taxon>Bacillota</taxon>
        <taxon>Bacilli</taxon>
        <taxon>Lactobacillales</taxon>
        <taxon>Lactobacillaceae</taxon>
        <taxon>Levilactobacillus</taxon>
    </lineage>
</organism>